<keyword evidence="4" id="KW-1133">Transmembrane helix</keyword>
<dbReference type="RefSeq" id="WP_128384647.1">
    <property type="nucleotide sequence ID" value="NZ_CP035033.1"/>
</dbReference>
<evidence type="ECO:0000313" key="7">
    <source>
        <dbReference type="Proteomes" id="UP000285478"/>
    </source>
</evidence>
<dbReference type="SMART" id="SM00267">
    <property type="entry name" value="GGDEF"/>
    <property type="match status" value="1"/>
</dbReference>
<dbReference type="InterPro" id="IPR043128">
    <property type="entry name" value="Rev_trsase/Diguanyl_cyclase"/>
</dbReference>
<keyword evidence="4" id="KW-0472">Membrane</keyword>
<protein>
    <recommendedName>
        <fullName evidence="2">diguanylate cyclase</fullName>
        <ecNumber evidence="2">2.7.7.65</ecNumber>
    </recommendedName>
</protein>
<dbReference type="Proteomes" id="UP000285478">
    <property type="component" value="Chromosome"/>
</dbReference>
<evidence type="ECO:0000256" key="3">
    <source>
        <dbReference type="ARBA" id="ARBA00034247"/>
    </source>
</evidence>
<dbReference type="AlphaFoldDB" id="A0A410H2C6"/>
<dbReference type="InterPro" id="IPR000160">
    <property type="entry name" value="GGDEF_dom"/>
</dbReference>
<comment type="cofactor">
    <cofactor evidence="1">
        <name>Mg(2+)</name>
        <dbReference type="ChEBI" id="CHEBI:18420"/>
    </cofactor>
</comment>
<proteinExistence type="predicted"/>
<accession>A0A410H2C6</accession>
<dbReference type="InterPro" id="IPR029787">
    <property type="entry name" value="Nucleotide_cyclase"/>
</dbReference>
<feature type="transmembrane region" description="Helical" evidence="4">
    <location>
        <begin position="16"/>
        <end position="36"/>
    </location>
</feature>
<dbReference type="SUPFAM" id="SSF55073">
    <property type="entry name" value="Nucleotide cyclase"/>
    <property type="match status" value="1"/>
</dbReference>
<feature type="transmembrane region" description="Helical" evidence="4">
    <location>
        <begin position="98"/>
        <end position="122"/>
    </location>
</feature>
<dbReference type="CDD" id="cd01949">
    <property type="entry name" value="GGDEF"/>
    <property type="match status" value="1"/>
</dbReference>
<keyword evidence="4" id="KW-0812">Transmembrane</keyword>
<dbReference type="GO" id="GO:0052621">
    <property type="term" value="F:diguanylate cyclase activity"/>
    <property type="evidence" value="ECO:0007669"/>
    <property type="project" value="UniProtKB-EC"/>
</dbReference>
<organism evidence="6 7">
    <name type="scientific">Hydrogenovibrio thermophilus</name>
    <dbReference type="NCBI Taxonomy" id="265883"/>
    <lineage>
        <taxon>Bacteria</taxon>
        <taxon>Pseudomonadati</taxon>
        <taxon>Pseudomonadota</taxon>
        <taxon>Gammaproteobacteria</taxon>
        <taxon>Thiotrichales</taxon>
        <taxon>Piscirickettsiaceae</taxon>
        <taxon>Hydrogenovibrio</taxon>
    </lineage>
</organism>
<evidence type="ECO:0000259" key="5">
    <source>
        <dbReference type="PROSITE" id="PS50887"/>
    </source>
</evidence>
<gene>
    <name evidence="6" type="ORF">EPV75_04845</name>
</gene>
<dbReference type="InterPro" id="IPR050469">
    <property type="entry name" value="Diguanylate_Cyclase"/>
</dbReference>
<evidence type="ECO:0000256" key="1">
    <source>
        <dbReference type="ARBA" id="ARBA00001946"/>
    </source>
</evidence>
<evidence type="ECO:0000313" key="6">
    <source>
        <dbReference type="EMBL" id="QAB15046.1"/>
    </source>
</evidence>
<feature type="transmembrane region" description="Helical" evidence="4">
    <location>
        <begin position="142"/>
        <end position="160"/>
    </location>
</feature>
<dbReference type="PANTHER" id="PTHR45138:SF9">
    <property type="entry name" value="DIGUANYLATE CYCLASE DGCM-RELATED"/>
    <property type="match status" value="1"/>
</dbReference>
<evidence type="ECO:0000256" key="2">
    <source>
        <dbReference type="ARBA" id="ARBA00012528"/>
    </source>
</evidence>
<dbReference type="NCBIfam" id="TIGR00254">
    <property type="entry name" value="GGDEF"/>
    <property type="match status" value="1"/>
</dbReference>
<dbReference type="Pfam" id="PF00990">
    <property type="entry name" value="GGDEF"/>
    <property type="match status" value="1"/>
</dbReference>
<comment type="catalytic activity">
    <reaction evidence="3">
        <text>2 GTP = 3',3'-c-di-GMP + 2 diphosphate</text>
        <dbReference type="Rhea" id="RHEA:24898"/>
        <dbReference type="ChEBI" id="CHEBI:33019"/>
        <dbReference type="ChEBI" id="CHEBI:37565"/>
        <dbReference type="ChEBI" id="CHEBI:58805"/>
        <dbReference type="EC" id="2.7.7.65"/>
    </reaction>
</comment>
<dbReference type="FunFam" id="3.30.70.270:FF:000001">
    <property type="entry name" value="Diguanylate cyclase domain protein"/>
    <property type="match status" value="1"/>
</dbReference>
<evidence type="ECO:0000256" key="4">
    <source>
        <dbReference type="SAM" id="Phobius"/>
    </source>
</evidence>
<reference evidence="6 7" key="1">
    <citation type="journal article" date="2018" name="Environ. Microbiol.">
        <title>Genomes of ubiquitous marine and hypersaline Hydrogenovibrio, Thiomicrorhabdus and Thiomicrospira spp. encode a diversity of mechanisms to sustain chemolithoautotrophy in heterogeneous environments.</title>
        <authorList>
            <person name="Scott K.M."/>
            <person name="Williams J."/>
            <person name="Porter C.M.B."/>
            <person name="Russel S."/>
            <person name="Harmer T.L."/>
            <person name="Paul J.H."/>
            <person name="Antonen K.M."/>
            <person name="Bridges M.K."/>
            <person name="Camper G.J."/>
            <person name="Campla C.K."/>
            <person name="Casella L.G."/>
            <person name="Chase E."/>
            <person name="Conrad J.W."/>
            <person name="Cruz M.C."/>
            <person name="Dunlap D.S."/>
            <person name="Duran L."/>
            <person name="Fahsbender E.M."/>
            <person name="Goldsmith D.B."/>
            <person name="Keeley R.F."/>
            <person name="Kondoff M.R."/>
            <person name="Kussy B.I."/>
            <person name="Lane M.K."/>
            <person name="Lawler S."/>
            <person name="Leigh B.A."/>
            <person name="Lewis C."/>
            <person name="Lostal L.M."/>
            <person name="Marking D."/>
            <person name="Mancera P.A."/>
            <person name="McClenthan E.C."/>
            <person name="McIntyre E.A."/>
            <person name="Mine J.A."/>
            <person name="Modi S."/>
            <person name="Moore B.D."/>
            <person name="Morgan W.A."/>
            <person name="Nelson K.M."/>
            <person name="Nguyen K.N."/>
            <person name="Ogburn N."/>
            <person name="Parrino D.G."/>
            <person name="Pedapudi A.D."/>
            <person name="Pelham R.P."/>
            <person name="Preece A.M."/>
            <person name="Rampersad E.A."/>
            <person name="Richardson J.C."/>
            <person name="Rodgers C.M."/>
            <person name="Schaffer B.L."/>
            <person name="Sheridan N.E."/>
            <person name="Solone M.R."/>
            <person name="Staley Z.R."/>
            <person name="Tabuchi M."/>
            <person name="Waide R.J."/>
            <person name="Wanjugi P.W."/>
            <person name="Young S."/>
            <person name="Clum A."/>
            <person name="Daum C."/>
            <person name="Huntemann M."/>
            <person name="Ivanova N."/>
            <person name="Kyrpides N."/>
            <person name="Mikhailova N."/>
            <person name="Palaniappan K."/>
            <person name="Pillay M."/>
            <person name="Reddy T.B.K."/>
            <person name="Shapiro N."/>
            <person name="Stamatis D."/>
            <person name="Varghese N."/>
            <person name="Woyke T."/>
            <person name="Boden R."/>
            <person name="Freyermuth S.K."/>
            <person name="Kerfeld C.A."/>
        </authorList>
    </citation>
    <scope>NUCLEOTIDE SEQUENCE [LARGE SCALE GENOMIC DNA]</scope>
    <source>
        <strain evidence="6 7">JR-2</strain>
    </source>
</reference>
<feature type="transmembrane region" description="Helical" evidence="4">
    <location>
        <begin position="67"/>
        <end position="86"/>
    </location>
</feature>
<dbReference type="EMBL" id="CP035033">
    <property type="protein sequence ID" value="QAB15046.1"/>
    <property type="molecule type" value="Genomic_DNA"/>
</dbReference>
<dbReference type="EC" id="2.7.7.65" evidence="2"/>
<name>A0A410H2C6_9GAMM</name>
<feature type="transmembrane region" description="Helical" evidence="4">
    <location>
        <begin position="43"/>
        <end position="61"/>
    </location>
</feature>
<feature type="domain" description="GGDEF" evidence="5">
    <location>
        <begin position="207"/>
        <end position="334"/>
    </location>
</feature>
<keyword evidence="7" id="KW-1185">Reference proteome</keyword>
<dbReference type="Gene3D" id="3.30.70.270">
    <property type="match status" value="1"/>
</dbReference>
<dbReference type="PROSITE" id="PS50887">
    <property type="entry name" value="GGDEF"/>
    <property type="match status" value="1"/>
</dbReference>
<dbReference type="KEGG" id="htr:EPV75_04845"/>
<sequence>MKARLKPLLQKADSRITFIIPTYFILVVVFAVMAAVGQEWVLALWLSSFAAMILLFGFHIFQNGLTWIGKGMMLVTNALFIGFLVVHGGHGHSGYFWVFPLLVATIQVMGATLGVLFAVLLLGMVWQLDAFGWTDTALSSRFYFAALGLVLITGVHEFTLERHRKELSRQVKDKQRESCLDPLTRVGNRRLIDEELAMIYTRESVGTSIGLLMVDLDNFKQINDAFGHHAGDEVLKTIASHLSESVRPSDAVARWGGDEFVVLLHPIRQDELEAVAKRIQQSIVQDERLTSFDLSVSMGGALTSSDYRALLKVADENLIEMKNHTKNDYKITRV</sequence>
<dbReference type="PANTHER" id="PTHR45138">
    <property type="entry name" value="REGULATORY COMPONENTS OF SENSORY TRANSDUCTION SYSTEM"/>
    <property type="match status" value="1"/>
</dbReference>